<dbReference type="GO" id="GO:0006749">
    <property type="term" value="P:glutathione metabolic process"/>
    <property type="evidence" value="ECO:0007669"/>
    <property type="project" value="InterPro"/>
</dbReference>
<gene>
    <name evidence="14" type="ORF">DIZ80_09475</name>
</gene>
<evidence type="ECO:0000256" key="1">
    <source>
        <dbReference type="ARBA" id="ARBA00007532"/>
    </source>
</evidence>
<dbReference type="PROSITE" id="PS00076">
    <property type="entry name" value="PYRIDINE_REDOX_1"/>
    <property type="match status" value="1"/>
</dbReference>
<reference evidence="14 15" key="1">
    <citation type="journal article" date="2018" name="ISME J.">
        <title>Endosymbiont genomes yield clues of tubeworm success.</title>
        <authorList>
            <person name="Li Y."/>
            <person name="Liles M.R."/>
            <person name="Halanych K.M."/>
        </authorList>
    </citation>
    <scope>NUCLEOTIDE SEQUENCE [LARGE SCALE GENOMIC DNA]</scope>
    <source>
        <strain evidence="14">A1464</strain>
    </source>
</reference>
<evidence type="ECO:0000256" key="5">
    <source>
        <dbReference type="ARBA" id="ARBA00023002"/>
    </source>
</evidence>
<keyword evidence="6" id="KW-1015">Disulfide bond</keyword>
<dbReference type="SUPFAM" id="SSF55424">
    <property type="entry name" value="FAD/NAD-linked reductases, dimerisation (C-terminal) domain"/>
    <property type="match status" value="1"/>
</dbReference>
<dbReference type="InterPro" id="IPR012999">
    <property type="entry name" value="Pyr_OxRdtase_I_AS"/>
</dbReference>
<feature type="binding site" evidence="9">
    <location>
        <position position="305"/>
    </location>
    <ligand>
        <name>NAD(+)</name>
        <dbReference type="ChEBI" id="CHEBI:57540"/>
    </ligand>
</feature>
<dbReference type="InterPro" id="IPR006322">
    <property type="entry name" value="Glutathione_Rdtase_euk/bac"/>
</dbReference>
<dbReference type="SUPFAM" id="SSF51905">
    <property type="entry name" value="FAD/NAD(P)-binding domain"/>
    <property type="match status" value="1"/>
</dbReference>
<comment type="caution">
    <text evidence="14">The sequence shown here is derived from an EMBL/GenBank/DDBJ whole genome shotgun (WGS) entry which is preliminary data.</text>
</comment>
<protein>
    <submittedName>
        <fullName evidence="14">Glutathione-disulfide reductase</fullName>
    </submittedName>
</protein>
<dbReference type="GO" id="GO:0050660">
    <property type="term" value="F:flavin adenine dinucleotide binding"/>
    <property type="evidence" value="ECO:0007669"/>
    <property type="project" value="InterPro"/>
</dbReference>
<evidence type="ECO:0000256" key="7">
    <source>
        <dbReference type="ARBA" id="ARBA00023284"/>
    </source>
</evidence>
<name>A0A370DEB3_9GAMM</name>
<dbReference type="GO" id="GO:0045454">
    <property type="term" value="P:cell redox homeostasis"/>
    <property type="evidence" value="ECO:0007669"/>
    <property type="project" value="InterPro"/>
</dbReference>
<feature type="domain" description="FAD/NAD(P)-binding" evidence="13">
    <location>
        <begin position="7"/>
        <end position="320"/>
    </location>
</feature>
<evidence type="ECO:0000256" key="11">
    <source>
        <dbReference type="RuleBase" id="RU003691"/>
    </source>
</evidence>
<keyword evidence="9" id="KW-0547">Nucleotide-binding</keyword>
<dbReference type="Proteomes" id="UP000254266">
    <property type="component" value="Unassembled WGS sequence"/>
</dbReference>
<dbReference type="AlphaFoldDB" id="A0A370DEB3"/>
<keyword evidence="4 9" id="KW-0274">FAD</keyword>
<comment type="similarity">
    <text evidence="1 11">Belongs to the class-I pyridine nucleotide-disulfide oxidoreductase family.</text>
</comment>
<sequence>MSDKYDYDLIAIGAGSGGLSVAERAAAYGMKCAVVESGKMGGTCVNVGCVPKKIMWFGANLAHAMSDAKDYGFDIDNKGFDWGHLVKKRENYISGINNWYHNYLADSNVDELVGFASFVDEHTVDIDGKQFTANHIMVSPGTTPSVPDIKGAELGITSDGFFELTERPKRVAIIGSGYIAVELAGVLNALGSEVCMYLRKEHLLRSFDAMLRETLLEEMLDQGVNIMPSTQIKEIVKEEDGTLSLCDDKGNKNTGYDQLIWAIGRHPNTQGMNLDAVNLQIDEQGYIVTDIYQKTNIDNIFALGDVTGRAPLTPVAIAAGRRLADRLYNNQTDRHLDYKLIATVVFSHPPIGTVGLTEGEARKEHGSAVKIYQTRFTAMYNSMTSHEVPTAMKLVCIGAQEKVVGCHIIGPGSDEMLQGFAVAMRMGATKKDFDDTVAIHPTSSEELVTMR</sequence>
<feature type="binding site" evidence="9">
    <location>
        <position position="53"/>
    </location>
    <ligand>
        <name>FAD</name>
        <dbReference type="ChEBI" id="CHEBI:57692"/>
    </ligand>
</feature>
<dbReference type="PANTHER" id="PTHR42737:SF2">
    <property type="entry name" value="GLUTATHIONE REDUCTASE"/>
    <property type="match status" value="1"/>
</dbReference>
<keyword evidence="3 11" id="KW-0285">Flavoprotein</keyword>
<dbReference type="FunFam" id="3.50.50.60:FF:000235">
    <property type="entry name" value="Glutathione reductase"/>
    <property type="match status" value="1"/>
</dbReference>
<dbReference type="Pfam" id="PF02852">
    <property type="entry name" value="Pyr_redox_dim"/>
    <property type="match status" value="1"/>
</dbReference>
<dbReference type="InterPro" id="IPR004099">
    <property type="entry name" value="Pyr_nucl-diS_OxRdtase_dimer"/>
</dbReference>
<dbReference type="Pfam" id="PF07992">
    <property type="entry name" value="Pyr_redox_2"/>
    <property type="match status" value="1"/>
</dbReference>
<dbReference type="GO" id="GO:0004362">
    <property type="term" value="F:glutathione-disulfide reductase (NADPH) activity"/>
    <property type="evidence" value="ECO:0007669"/>
    <property type="project" value="InterPro"/>
</dbReference>
<evidence type="ECO:0000256" key="4">
    <source>
        <dbReference type="ARBA" id="ARBA00022827"/>
    </source>
</evidence>
<dbReference type="PIRSF" id="PIRSF000350">
    <property type="entry name" value="Mercury_reductase_MerA"/>
    <property type="match status" value="1"/>
</dbReference>
<proteinExistence type="inferred from homology"/>
<evidence type="ECO:0000256" key="2">
    <source>
        <dbReference type="ARBA" id="ARBA00011738"/>
    </source>
</evidence>
<feature type="domain" description="Pyridine nucleotide-disulphide oxidoreductase dimerisation" evidence="12">
    <location>
        <begin position="341"/>
        <end position="450"/>
    </location>
</feature>
<dbReference type="InterPro" id="IPR036188">
    <property type="entry name" value="FAD/NAD-bd_sf"/>
</dbReference>
<keyword evidence="15" id="KW-1185">Reference proteome</keyword>
<evidence type="ECO:0000313" key="14">
    <source>
        <dbReference type="EMBL" id="RDH82506.1"/>
    </source>
</evidence>
<dbReference type="InterPro" id="IPR023753">
    <property type="entry name" value="FAD/NAD-binding_dom"/>
</dbReference>
<feature type="active site" description="Proton acceptor" evidence="8">
    <location>
        <position position="440"/>
    </location>
</feature>
<dbReference type="PRINTS" id="PR00411">
    <property type="entry name" value="PNDRDTASEI"/>
</dbReference>
<dbReference type="FunFam" id="3.30.390.30:FF:000003">
    <property type="entry name" value="Glutathione reductase"/>
    <property type="match status" value="1"/>
</dbReference>
<evidence type="ECO:0000256" key="3">
    <source>
        <dbReference type="ARBA" id="ARBA00022630"/>
    </source>
</evidence>
<dbReference type="NCBIfam" id="NF004776">
    <property type="entry name" value="PRK06116.1"/>
    <property type="match status" value="1"/>
</dbReference>
<evidence type="ECO:0000256" key="8">
    <source>
        <dbReference type="PIRSR" id="PIRSR000350-2"/>
    </source>
</evidence>
<evidence type="ECO:0000259" key="12">
    <source>
        <dbReference type="Pfam" id="PF02852"/>
    </source>
</evidence>
<dbReference type="NCBIfam" id="TIGR01421">
    <property type="entry name" value="gluta_reduc_1"/>
    <property type="match status" value="1"/>
</dbReference>
<keyword evidence="7 11" id="KW-0676">Redox-active center</keyword>
<dbReference type="Gene3D" id="3.50.50.60">
    <property type="entry name" value="FAD/NAD(P)-binding domain"/>
    <property type="match status" value="2"/>
</dbReference>
<evidence type="ECO:0000256" key="6">
    <source>
        <dbReference type="ARBA" id="ARBA00023157"/>
    </source>
</evidence>
<dbReference type="InterPro" id="IPR046952">
    <property type="entry name" value="GSHR/TRXR-like"/>
</dbReference>
<evidence type="ECO:0000256" key="10">
    <source>
        <dbReference type="PIRSR" id="PIRSR000350-4"/>
    </source>
</evidence>
<keyword evidence="9" id="KW-0520">NAD</keyword>
<feature type="disulfide bond" description="Redox-active" evidence="10">
    <location>
        <begin position="44"/>
        <end position="49"/>
    </location>
</feature>
<dbReference type="GO" id="GO:0005829">
    <property type="term" value="C:cytosol"/>
    <property type="evidence" value="ECO:0007669"/>
    <property type="project" value="TreeGrafter"/>
</dbReference>
<evidence type="ECO:0000259" key="13">
    <source>
        <dbReference type="Pfam" id="PF07992"/>
    </source>
</evidence>
<feature type="binding site" evidence="9">
    <location>
        <position position="264"/>
    </location>
    <ligand>
        <name>NAD(+)</name>
        <dbReference type="ChEBI" id="CHEBI:57540"/>
    </ligand>
</feature>
<keyword evidence="5 11" id="KW-0560">Oxidoreductase</keyword>
<accession>A0A370DEB3</accession>
<dbReference type="GO" id="GO:0050661">
    <property type="term" value="F:NADP binding"/>
    <property type="evidence" value="ECO:0007669"/>
    <property type="project" value="InterPro"/>
</dbReference>
<dbReference type="PRINTS" id="PR00368">
    <property type="entry name" value="FADPNR"/>
</dbReference>
<dbReference type="PANTHER" id="PTHR42737">
    <property type="entry name" value="GLUTATHIONE REDUCTASE"/>
    <property type="match status" value="1"/>
</dbReference>
<dbReference type="InterPro" id="IPR016156">
    <property type="entry name" value="FAD/NAD-linked_Rdtase_dimer_sf"/>
</dbReference>
<comment type="cofactor">
    <cofactor evidence="9">
        <name>FAD</name>
        <dbReference type="ChEBI" id="CHEBI:57692"/>
    </cofactor>
    <text evidence="9">Binds 1 FAD per subunit.</text>
</comment>
<feature type="binding site" evidence="9">
    <location>
        <begin position="175"/>
        <end position="182"/>
    </location>
    <ligand>
        <name>NAD(+)</name>
        <dbReference type="ChEBI" id="CHEBI:57540"/>
    </ligand>
</feature>
<organism evidence="14 15">
    <name type="scientific">endosymbiont of Galathealinum brachiosum</name>
    <dbReference type="NCBI Taxonomy" id="2200906"/>
    <lineage>
        <taxon>Bacteria</taxon>
        <taxon>Pseudomonadati</taxon>
        <taxon>Pseudomonadota</taxon>
        <taxon>Gammaproteobacteria</taxon>
        <taxon>sulfur-oxidizing symbionts</taxon>
    </lineage>
</organism>
<evidence type="ECO:0000256" key="9">
    <source>
        <dbReference type="PIRSR" id="PIRSR000350-3"/>
    </source>
</evidence>
<evidence type="ECO:0000313" key="15">
    <source>
        <dbReference type="Proteomes" id="UP000254266"/>
    </source>
</evidence>
<dbReference type="GO" id="GO:0034599">
    <property type="term" value="P:cellular response to oxidative stress"/>
    <property type="evidence" value="ECO:0007669"/>
    <property type="project" value="TreeGrafter"/>
</dbReference>
<dbReference type="InterPro" id="IPR001100">
    <property type="entry name" value="Pyr_nuc-diS_OxRdtase"/>
</dbReference>
<comment type="subunit">
    <text evidence="2">Homodimer.</text>
</comment>
<dbReference type="EMBL" id="QFXC01000011">
    <property type="protein sequence ID" value="RDH82506.1"/>
    <property type="molecule type" value="Genomic_DNA"/>
</dbReference>
<dbReference type="Gene3D" id="3.30.390.30">
    <property type="match status" value="1"/>
</dbReference>